<accession>A0ABX5R3R3</accession>
<protein>
    <recommendedName>
        <fullName evidence="1">DNA 3'-5' helicase II</fullName>
    </recommendedName>
</protein>
<dbReference type="InterPro" id="IPR027417">
    <property type="entry name" value="P-loop_NTPase"/>
</dbReference>
<organism evidence="2 3">
    <name type="scientific">Yersinia hibernica</name>
    <dbReference type="NCBI Taxonomy" id="2339259"/>
    <lineage>
        <taxon>Bacteria</taxon>
        <taxon>Pseudomonadati</taxon>
        <taxon>Pseudomonadota</taxon>
        <taxon>Gammaproteobacteria</taxon>
        <taxon>Enterobacterales</taxon>
        <taxon>Yersiniaceae</taxon>
        <taxon>Yersinia</taxon>
    </lineage>
</organism>
<dbReference type="Proteomes" id="UP000288804">
    <property type="component" value="Chromosome"/>
</dbReference>
<sequence>MNKVIIASAGAGKSTFVVREALKMVTSGKRVLITTFTEACRDEINVKITKENGCVPPNLYVITWFSFLIKHWIKPYQGCLFDYDVKGMILCSSKSGERPYKVAGRTIYWGEKDFRLHYFSADFKVYSDKMAKLSLRCDEKSGGKVIARLAACFDEIYVDEVQDLAGYDLEILQKLFRSPIKITLVGDPRQATYSTVNTEKNAKYKKAAIVNFFDDKAAGVTVDGKMLNENFRCFHEINDFANKLYPYFTPSISNVRGLSGHDGIFLLPEKLLNHYLEAFTPIQLRWDKRRSVDERYPVFTFGTSKGLTFERVVIYPTKPMLQWFQDNSAALTNDTRAKLYVGLTRPVKSVAIVFDESAAFKSNGINIYAKLAVPGHCDN</sequence>
<keyword evidence="3" id="KW-1185">Reference proteome</keyword>
<name>A0ABX5R3R3_9GAMM</name>
<dbReference type="InterPro" id="IPR000212">
    <property type="entry name" value="DNA_helicase_UvrD/REP"/>
</dbReference>
<dbReference type="PANTHER" id="PTHR11070:SF2">
    <property type="entry name" value="ATP-DEPENDENT DNA HELICASE SRS2"/>
    <property type="match status" value="1"/>
</dbReference>
<dbReference type="Pfam" id="PF13245">
    <property type="entry name" value="AAA_19"/>
    <property type="match status" value="1"/>
</dbReference>
<reference evidence="3" key="1">
    <citation type="submission" date="2018-09" db="EMBL/GenBank/DDBJ databases">
        <title>Yersinia hibernicus sp. nov.</title>
        <authorList>
            <person name="Nguyen S.V."/>
            <person name="Mundanda D.M."/>
            <person name="Anes J."/>
            <person name="Fanning S."/>
        </authorList>
    </citation>
    <scope>NUCLEOTIDE SEQUENCE [LARGE SCALE GENOMIC DNA]</scope>
    <source>
        <strain evidence="3">CFS1934</strain>
    </source>
</reference>
<gene>
    <name evidence="2" type="ORF">D5F51_17990</name>
</gene>
<evidence type="ECO:0000256" key="1">
    <source>
        <dbReference type="ARBA" id="ARBA00034923"/>
    </source>
</evidence>
<dbReference type="PANTHER" id="PTHR11070">
    <property type="entry name" value="UVRD / RECB / PCRA DNA HELICASE FAMILY MEMBER"/>
    <property type="match status" value="1"/>
</dbReference>
<evidence type="ECO:0000313" key="3">
    <source>
        <dbReference type="Proteomes" id="UP000288804"/>
    </source>
</evidence>
<dbReference type="Gene3D" id="3.40.50.300">
    <property type="entry name" value="P-loop containing nucleotide triphosphate hydrolases"/>
    <property type="match status" value="1"/>
</dbReference>
<proteinExistence type="predicted"/>
<dbReference type="EMBL" id="CP032487">
    <property type="protein sequence ID" value="QAX80259.1"/>
    <property type="molecule type" value="Genomic_DNA"/>
</dbReference>
<dbReference type="SUPFAM" id="SSF52540">
    <property type="entry name" value="P-loop containing nucleoside triphosphate hydrolases"/>
    <property type="match status" value="1"/>
</dbReference>
<evidence type="ECO:0000313" key="2">
    <source>
        <dbReference type="EMBL" id="QAX80259.1"/>
    </source>
</evidence>
<dbReference type="RefSeq" id="WP_129198202.1">
    <property type="nucleotide sequence ID" value="NZ_CP032487.1"/>
</dbReference>